<evidence type="ECO:0000313" key="3">
    <source>
        <dbReference type="EMBL" id="PYI65536.1"/>
    </source>
</evidence>
<accession>A0A2V5LUE4</accession>
<dbReference type="Proteomes" id="UP000247832">
    <property type="component" value="Unassembled WGS sequence"/>
</dbReference>
<gene>
    <name evidence="3" type="ORF">CVV68_17595</name>
</gene>
<proteinExistence type="predicted"/>
<feature type="region of interest" description="Disordered" evidence="1">
    <location>
        <begin position="78"/>
        <end position="97"/>
    </location>
</feature>
<dbReference type="RefSeq" id="WP_110502309.1">
    <property type="nucleotide sequence ID" value="NZ_QJVD01000023.1"/>
</dbReference>
<dbReference type="EMBL" id="QJVD01000023">
    <property type="protein sequence ID" value="PYI65536.1"/>
    <property type="molecule type" value="Genomic_DNA"/>
</dbReference>
<dbReference type="CDD" id="cd22233">
    <property type="entry name" value="RHH_CopAso-like"/>
    <property type="match status" value="1"/>
</dbReference>
<sequence length="97" mass="10758">MPALPKQSREVVSVRLPPELYARLDALVERTQRSRGFYLREALLNMLPVLESRYWAHDVDETQRAELAVFGALMAQLNGEGGTPGAEPAEGEQQPPA</sequence>
<dbReference type="AlphaFoldDB" id="A0A2V5LUE4"/>
<name>A0A2V5LUE4_9MICC</name>
<comment type="caution">
    <text evidence="3">The sequence shown here is derived from an EMBL/GenBank/DDBJ whole genome shotgun (WGS) entry which is preliminary data.</text>
</comment>
<dbReference type="OrthoDB" id="4954298at2"/>
<dbReference type="InterPro" id="IPR002145">
    <property type="entry name" value="CopG"/>
</dbReference>
<protein>
    <recommendedName>
        <fullName evidence="2">Ribbon-helix-helix protein CopG domain-containing protein</fullName>
    </recommendedName>
</protein>
<feature type="compositionally biased region" description="Low complexity" evidence="1">
    <location>
        <begin position="85"/>
        <end position="97"/>
    </location>
</feature>
<dbReference type="InterPro" id="IPR010985">
    <property type="entry name" value="Ribbon_hlx_hlx"/>
</dbReference>
<evidence type="ECO:0000256" key="1">
    <source>
        <dbReference type="SAM" id="MobiDB-lite"/>
    </source>
</evidence>
<keyword evidence="4" id="KW-1185">Reference proteome</keyword>
<dbReference type="SUPFAM" id="SSF47598">
    <property type="entry name" value="Ribbon-helix-helix"/>
    <property type="match status" value="1"/>
</dbReference>
<evidence type="ECO:0000259" key="2">
    <source>
        <dbReference type="Pfam" id="PF01402"/>
    </source>
</evidence>
<evidence type="ECO:0000313" key="4">
    <source>
        <dbReference type="Proteomes" id="UP000247832"/>
    </source>
</evidence>
<dbReference type="GO" id="GO:0006355">
    <property type="term" value="P:regulation of DNA-templated transcription"/>
    <property type="evidence" value="ECO:0007669"/>
    <property type="project" value="InterPro"/>
</dbReference>
<dbReference type="Pfam" id="PF01402">
    <property type="entry name" value="RHH_1"/>
    <property type="match status" value="1"/>
</dbReference>
<organism evidence="3 4">
    <name type="scientific">Arthrobacter livingstonensis</name>
    <dbReference type="NCBI Taxonomy" id="670078"/>
    <lineage>
        <taxon>Bacteria</taxon>
        <taxon>Bacillati</taxon>
        <taxon>Actinomycetota</taxon>
        <taxon>Actinomycetes</taxon>
        <taxon>Micrococcales</taxon>
        <taxon>Micrococcaceae</taxon>
        <taxon>Arthrobacter</taxon>
    </lineage>
</organism>
<reference evidence="3 4" key="1">
    <citation type="submission" date="2018-05" db="EMBL/GenBank/DDBJ databases">
        <title>Genetic diversity of glacier-inhabiting Cryobacterium bacteria in China and description of Cryobacterium mengkeensis sp. nov. and Arthrobacter glacialis sp. nov.</title>
        <authorList>
            <person name="Liu Q."/>
            <person name="Xin Y.-H."/>
        </authorList>
    </citation>
    <scope>NUCLEOTIDE SEQUENCE [LARGE SCALE GENOMIC DNA]</scope>
    <source>
        <strain evidence="3 4">LI2</strain>
    </source>
</reference>
<feature type="domain" description="Ribbon-helix-helix protein CopG" evidence="2">
    <location>
        <begin position="11"/>
        <end position="45"/>
    </location>
</feature>